<proteinExistence type="predicted"/>
<keyword evidence="1" id="KW-0677">Repeat</keyword>
<dbReference type="PROSITE" id="PS50222">
    <property type="entry name" value="EF_HAND_2"/>
    <property type="match status" value="4"/>
</dbReference>
<dbReference type="SMART" id="SM00054">
    <property type="entry name" value="EFh"/>
    <property type="match status" value="4"/>
</dbReference>
<dbReference type="Proteomes" id="UP001497525">
    <property type="component" value="Unassembled WGS sequence"/>
</dbReference>
<evidence type="ECO:0000259" key="3">
    <source>
        <dbReference type="PROSITE" id="PS50222"/>
    </source>
</evidence>
<evidence type="ECO:0000256" key="1">
    <source>
        <dbReference type="ARBA" id="ARBA00022737"/>
    </source>
</evidence>
<reference evidence="5" key="1">
    <citation type="submission" date="2024-06" db="EMBL/GenBank/DDBJ databases">
        <authorList>
            <person name="Liu X."/>
            <person name="Lenzi L."/>
            <person name="Haldenby T S."/>
            <person name="Uol C."/>
        </authorList>
    </citation>
    <scope>NUCLEOTIDE SEQUENCE</scope>
</reference>
<dbReference type="InterPro" id="IPR050145">
    <property type="entry name" value="Centrin_CML-like"/>
</dbReference>
<feature type="domain" description="EF-hand" evidence="3">
    <location>
        <begin position="121"/>
        <end position="156"/>
    </location>
</feature>
<evidence type="ECO:0000313" key="6">
    <source>
        <dbReference type="Proteomes" id="UP001497525"/>
    </source>
</evidence>
<evidence type="ECO:0000313" key="4">
    <source>
        <dbReference type="EMBL" id="CAL5129170.1"/>
    </source>
</evidence>
<dbReference type="SUPFAM" id="SSF47473">
    <property type="entry name" value="EF-hand"/>
    <property type="match status" value="1"/>
</dbReference>
<feature type="domain" description="EF-hand" evidence="3">
    <location>
        <begin position="85"/>
        <end position="120"/>
    </location>
</feature>
<dbReference type="InterPro" id="IPR002048">
    <property type="entry name" value="EF_hand_dom"/>
</dbReference>
<feature type="domain" description="EF-hand" evidence="3">
    <location>
        <begin position="9"/>
        <end position="44"/>
    </location>
</feature>
<dbReference type="EMBL" id="CAXLJL010000166">
    <property type="protein sequence ID" value="CAL5133919.1"/>
    <property type="molecule type" value="Genomic_DNA"/>
</dbReference>
<dbReference type="FunFam" id="1.10.238.10:FF:000001">
    <property type="entry name" value="Calmodulin 1"/>
    <property type="match status" value="1"/>
</dbReference>
<sequence>MLNGSTSHMENHDLREAFTLFDVNRDGRITPSELEAVLHSLGIHASAAEVQQMIKDADCDGNGSVEFSEFLKMMQRYSKTQRSKSPDSELREAFNVFDHNQDSVIDFGEIKRTMHFLGEAVTDEEVHAMIREADQDHDGLVDFEEFKHMMKLVRSREPNC</sequence>
<comment type="caution">
    <text evidence="5">The sequence shown here is derived from an EMBL/GenBank/DDBJ whole genome shotgun (WGS) entry which is preliminary data.</text>
</comment>
<dbReference type="Pfam" id="PF13499">
    <property type="entry name" value="EF-hand_7"/>
    <property type="match status" value="2"/>
</dbReference>
<dbReference type="AlphaFoldDB" id="A0AAV2TCX7"/>
<evidence type="ECO:0000313" key="5">
    <source>
        <dbReference type="EMBL" id="CAL5133919.1"/>
    </source>
</evidence>
<dbReference type="PROSITE" id="PS00018">
    <property type="entry name" value="EF_HAND_1"/>
    <property type="match status" value="3"/>
</dbReference>
<dbReference type="Gene3D" id="1.10.238.10">
    <property type="entry name" value="EF-hand"/>
    <property type="match status" value="2"/>
</dbReference>
<name>A0AAV2TCX7_CALDB</name>
<evidence type="ECO:0000256" key="2">
    <source>
        <dbReference type="ARBA" id="ARBA00022837"/>
    </source>
</evidence>
<accession>A0AAV2TCX7</accession>
<dbReference type="CDD" id="cd00051">
    <property type="entry name" value="EFh"/>
    <property type="match status" value="1"/>
</dbReference>
<dbReference type="GO" id="GO:0005509">
    <property type="term" value="F:calcium ion binding"/>
    <property type="evidence" value="ECO:0007669"/>
    <property type="project" value="InterPro"/>
</dbReference>
<organism evidence="5 6">
    <name type="scientific">Calicophoron daubneyi</name>
    <name type="common">Rumen fluke</name>
    <name type="synonym">Paramphistomum daubneyi</name>
    <dbReference type="NCBI Taxonomy" id="300641"/>
    <lineage>
        <taxon>Eukaryota</taxon>
        <taxon>Metazoa</taxon>
        <taxon>Spiralia</taxon>
        <taxon>Lophotrochozoa</taxon>
        <taxon>Platyhelminthes</taxon>
        <taxon>Trematoda</taxon>
        <taxon>Digenea</taxon>
        <taxon>Plagiorchiida</taxon>
        <taxon>Pronocephalata</taxon>
        <taxon>Paramphistomoidea</taxon>
        <taxon>Paramphistomidae</taxon>
        <taxon>Calicophoron</taxon>
    </lineage>
</organism>
<keyword evidence="2" id="KW-0106">Calcium</keyword>
<protein>
    <recommendedName>
        <fullName evidence="3">EF-hand domain-containing protein</fullName>
    </recommendedName>
</protein>
<dbReference type="InterPro" id="IPR011992">
    <property type="entry name" value="EF-hand-dom_pair"/>
</dbReference>
<dbReference type="InterPro" id="IPR018247">
    <property type="entry name" value="EF_Hand_1_Ca_BS"/>
</dbReference>
<dbReference type="EMBL" id="CAXLJL010000001">
    <property type="protein sequence ID" value="CAL5129170.1"/>
    <property type="molecule type" value="Genomic_DNA"/>
</dbReference>
<feature type="domain" description="EF-hand" evidence="3">
    <location>
        <begin position="45"/>
        <end position="80"/>
    </location>
</feature>
<gene>
    <name evidence="4" type="ORF">CDAUBV1_LOCUS39</name>
    <name evidence="5" type="ORF">CDAUBV1_LOCUS7133</name>
</gene>
<dbReference type="PANTHER" id="PTHR23050">
    <property type="entry name" value="CALCIUM BINDING PROTEIN"/>
    <property type="match status" value="1"/>
</dbReference>